<evidence type="ECO:0008006" key="5">
    <source>
        <dbReference type="Google" id="ProtNLM"/>
    </source>
</evidence>
<proteinExistence type="predicted"/>
<keyword evidence="1" id="KW-0547">Nucleotide-binding</keyword>
<name>A0A4V1D1C6_9BACT</name>
<dbReference type="Proteomes" id="UP000297031">
    <property type="component" value="Chromosome"/>
</dbReference>
<dbReference type="InterPro" id="IPR037103">
    <property type="entry name" value="Tubulin/FtsZ-like_C"/>
</dbReference>
<accession>A0A4V1D1C6</accession>
<dbReference type="Gene3D" id="3.30.1330.20">
    <property type="entry name" value="Tubulin/FtsZ, C-terminal domain"/>
    <property type="match status" value="1"/>
</dbReference>
<organism evidence="3 4">
    <name type="scientific">Muribaculum gordoncarteri</name>
    <dbReference type="NCBI Taxonomy" id="2530390"/>
    <lineage>
        <taxon>Bacteria</taxon>
        <taxon>Pseudomonadati</taxon>
        <taxon>Bacteroidota</taxon>
        <taxon>Bacteroidia</taxon>
        <taxon>Bacteroidales</taxon>
        <taxon>Muribaculaceae</taxon>
        <taxon>Muribaculum</taxon>
    </lineage>
</organism>
<dbReference type="InterPro" id="IPR008280">
    <property type="entry name" value="Tub_FtsZ_C"/>
</dbReference>
<reference evidence="3 4" key="1">
    <citation type="submission" date="2019-02" db="EMBL/GenBank/DDBJ databases">
        <title>Isolation and identification of novel species under the genus Muribaculum.</title>
        <authorList>
            <person name="Miyake S."/>
            <person name="Ding Y."/>
            <person name="Low A."/>
            <person name="Soh M."/>
            <person name="Seedorf H."/>
        </authorList>
    </citation>
    <scope>NUCLEOTIDE SEQUENCE [LARGE SCALE GENOMIC DNA]</scope>
    <source>
        <strain evidence="3 4">TLL-A4</strain>
    </source>
</reference>
<dbReference type="AlphaFoldDB" id="A0A4V1D1C6"/>
<keyword evidence="2" id="KW-0342">GTP-binding</keyword>
<dbReference type="KEGG" id="mgod:E7746_02020"/>
<dbReference type="RefSeq" id="WP_238337301.1">
    <property type="nucleotide sequence ID" value="NZ_CP039393.1"/>
</dbReference>
<protein>
    <recommendedName>
        <fullName evidence="5">Cell division protein FtsZ</fullName>
    </recommendedName>
</protein>
<dbReference type="GO" id="GO:0005525">
    <property type="term" value="F:GTP binding"/>
    <property type="evidence" value="ECO:0007669"/>
    <property type="project" value="UniProtKB-KW"/>
</dbReference>
<evidence type="ECO:0000313" key="3">
    <source>
        <dbReference type="EMBL" id="QCD34737.1"/>
    </source>
</evidence>
<keyword evidence="4" id="KW-1185">Reference proteome</keyword>
<evidence type="ECO:0000256" key="1">
    <source>
        <dbReference type="ARBA" id="ARBA00022741"/>
    </source>
</evidence>
<gene>
    <name evidence="3" type="ORF">E7746_02020</name>
</gene>
<sequence length="236" mass="26191">MTDSCILENFQQPFPVSFKVIGIGTGAIDIIKEVESFGYNCVGSLVAKSTDDCIPMDDDKMAIIVAQDNEELANAIAKTYHDAGVLTIGLVYDADISCYDSIAIDSENIPEVIRILLAPLATMGYICYDFNDLCTTLRNRRFLKTLVADGKSIEDAVINMQRKMENVAVDKIEFISALLYFNRERLAAITMDDMAPFNNIISGLPESIDVIWGVNFDNTLSDDIIRLTFIMSGREL</sequence>
<dbReference type="EMBL" id="CP039393">
    <property type="protein sequence ID" value="QCD34737.1"/>
    <property type="molecule type" value="Genomic_DNA"/>
</dbReference>
<dbReference type="SUPFAM" id="SSF55307">
    <property type="entry name" value="Tubulin C-terminal domain-like"/>
    <property type="match status" value="1"/>
</dbReference>
<evidence type="ECO:0000256" key="2">
    <source>
        <dbReference type="ARBA" id="ARBA00023134"/>
    </source>
</evidence>
<evidence type="ECO:0000313" key="4">
    <source>
        <dbReference type="Proteomes" id="UP000297031"/>
    </source>
</evidence>